<evidence type="ECO:0000256" key="1">
    <source>
        <dbReference type="SAM" id="MobiDB-lite"/>
    </source>
</evidence>
<protein>
    <submittedName>
        <fullName evidence="2">Uncharacterized protein</fullName>
    </submittedName>
</protein>
<sequence>MQRDTHEWRSIASGIRGVTPGISPVLARHRTAASGGPVLPEETLERAKRDISRPPADLRSRDPRRLWSQLLVRTYAEIPTRGGWSGREMNRKRWINFLSNMIAKRIITIRMAGVRPERWKIWRFSVLSVKPNSGNTPKRFMARKDGVSVTTREAAAEFTDYKIEKNREKKRLRLMQLRSPQTGAVAESPPLEKEEVKYAIVAMPLREVMRANRPWKRIPTSTGGGDFTVKPVRASSKLWDPGRLQGWSPIWMARLKEG</sequence>
<feature type="region of interest" description="Disordered" evidence="1">
    <location>
        <begin position="32"/>
        <end position="58"/>
    </location>
</feature>
<accession>A0A803QNN2</accession>
<evidence type="ECO:0000313" key="3">
    <source>
        <dbReference type="Proteomes" id="UP000596661"/>
    </source>
</evidence>
<evidence type="ECO:0000313" key="2">
    <source>
        <dbReference type="EnsemblPlants" id="cds.evm.model.10.399"/>
    </source>
</evidence>
<dbReference type="Gramene" id="evm.model.10.399">
    <property type="protein sequence ID" value="cds.evm.model.10.399"/>
    <property type="gene ID" value="evm.TU.10.399"/>
</dbReference>
<feature type="compositionally biased region" description="Basic and acidic residues" evidence="1">
    <location>
        <begin position="43"/>
        <end position="58"/>
    </location>
</feature>
<keyword evidence="3" id="KW-1185">Reference proteome</keyword>
<dbReference type="AlphaFoldDB" id="A0A803QNN2"/>
<dbReference type="Proteomes" id="UP000596661">
    <property type="component" value="Unassembled WGS sequence"/>
</dbReference>
<dbReference type="EMBL" id="UZAU01000798">
    <property type="status" value="NOT_ANNOTATED_CDS"/>
    <property type="molecule type" value="Genomic_DNA"/>
</dbReference>
<proteinExistence type="predicted"/>
<organism evidence="2 3">
    <name type="scientific">Cannabis sativa</name>
    <name type="common">Hemp</name>
    <name type="synonym">Marijuana</name>
    <dbReference type="NCBI Taxonomy" id="3483"/>
    <lineage>
        <taxon>Eukaryota</taxon>
        <taxon>Viridiplantae</taxon>
        <taxon>Streptophyta</taxon>
        <taxon>Embryophyta</taxon>
        <taxon>Tracheophyta</taxon>
        <taxon>Spermatophyta</taxon>
        <taxon>Magnoliopsida</taxon>
        <taxon>eudicotyledons</taxon>
        <taxon>Gunneridae</taxon>
        <taxon>Pentapetalae</taxon>
        <taxon>rosids</taxon>
        <taxon>fabids</taxon>
        <taxon>Rosales</taxon>
        <taxon>Cannabaceae</taxon>
        <taxon>Cannabis</taxon>
    </lineage>
</organism>
<name>A0A803QNN2_CANSA</name>
<reference evidence="2" key="1">
    <citation type="submission" date="2021-03" db="UniProtKB">
        <authorList>
            <consortium name="EnsemblPlants"/>
        </authorList>
    </citation>
    <scope>IDENTIFICATION</scope>
</reference>
<dbReference type="EnsemblPlants" id="evm.model.10.399">
    <property type="protein sequence ID" value="cds.evm.model.10.399"/>
    <property type="gene ID" value="evm.TU.10.399"/>
</dbReference>